<feature type="domain" description="RRM" evidence="3">
    <location>
        <begin position="129"/>
        <end position="206"/>
    </location>
</feature>
<dbReference type="AlphaFoldDB" id="A0AAF0Y2L3"/>
<evidence type="ECO:0000256" key="1">
    <source>
        <dbReference type="ARBA" id="ARBA00022884"/>
    </source>
</evidence>
<protein>
    <submittedName>
        <fullName evidence="4">Purtative RNA-binding protein</fullName>
    </submittedName>
</protein>
<dbReference type="Gene3D" id="3.30.70.330">
    <property type="match status" value="1"/>
</dbReference>
<gene>
    <name evidence="4" type="primary">SPAC22E12.02</name>
    <name evidence="4" type="ORF">LOC62_01G000411</name>
</gene>
<dbReference type="Proteomes" id="UP000827549">
    <property type="component" value="Chromosome 1"/>
</dbReference>
<evidence type="ECO:0000259" key="3">
    <source>
        <dbReference type="PROSITE" id="PS50102"/>
    </source>
</evidence>
<dbReference type="GO" id="GO:0003729">
    <property type="term" value="F:mRNA binding"/>
    <property type="evidence" value="ECO:0007669"/>
    <property type="project" value="InterPro"/>
</dbReference>
<evidence type="ECO:0000313" key="4">
    <source>
        <dbReference type="EMBL" id="WOO76794.1"/>
    </source>
</evidence>
<evidence type="ECO:0000256" key="2">
    <source>
        <dbReference type="PROSITE-ProRule" id="PRU00176"/>
    </source>
</evidence>
<dbReference type="SUPFAM" id="SSF54928">
    <property type="entry name" value="RNA-binding domain, RBD"/>
    <property type="match status" value="1"/>
</dbReference>
<dbReference type="InterPro" id="IPR050825">
    <property type="entry name" value="RBM42_RBP45_47-like"/>
</dbReference>
<evidence type="ECO:0000313" key="5">
    <source>
        <dbReference type="Proteomes" id="UP000827549"/>
    </source>
</evidence>
<dbReference type="InterPro" id="IPR000504">
    <property type="entry name" value="RRM_dom"/>
</dbReference>
<reference evidence="4" key="1">
    <citation type="submission" date="2023-10" db="EMBL/GenBank/DDBJ databases">
        <authorList>
            <person name="Noh H."/>
        </authorList>
    </citation>
    <scope>NUCLEOTIDE SEQUENCE</scope>
    <source>
        <strain evidence="4">DUCC4014</strain>
    </source>
</reference>
<accession>A0AAF0Y2L3</accession>
<dbReference type="SMART" id="SM00360">
    <property type="entry name" value="RRM"/>
    <property type="match status" value="1"/>
</dbReference>
<dbReference type="Pfam" id="PF00076">
    <property type="entry name" value="RRM_1"/>
    <property type="match status" value="1"/>
</dbReference>
<name>A0AAF0Y2L3_9TREE</name>
<dbReference type="PROSITE" id="PS50102">
    <property type="entry name" value="RRM"/>
    <property type="match status" value="1"/>
</dbReference>
<organism evidence="4 5">
    <name type="scientific">Vanrija pseudolonga</name>
    <dbReference type="NCBI Taxonomy" id="143232"/>
    <lineage>
        <taxon>Eukaryota</taxon>
        <taxon>Fungi</taxon>
        <taxon>Dikarya</taxon>
        <taxon>Basidiomycota</taxon>
        <taxon>Agaricomycotina</taxon>
        <taxon>Tremellomycetes</taxon>
        <taxon>Trichosporonales</taxon>
        <taxon>Trichosporonaceae</taxon>
        <taxon>Vanrija</taxon>
    </lineage>
</organism>
<keyword evidence="1 2" id="KW-0694">RNA-binding</keyword>
<dbReference type="PANTHER" id="PTHR47640">
    <property type="entry name" value="TRNA SELENOCYSTEINE 1-ASSOCIATED PROTEIN 1-RELATED-RELATED"/>
    <property type="match status" value="1"/>
</dbReference>
<dbReference type="InterPro" id="IPR035979">
    <property type="entry name" value="RBD_domain_sf"/>
</dbReference>
<keyword evidence="5" id="KW-1185">Reference proteome</keyword>
<dbReference type="RefSeq" id="XP_062622826.1">
    <property type="nucleotide sequence ID" value="XM_062766842.1"/>
</dbReference>
<proteinExistence type="predicted"/>
<dbReference type="InterPro" id="IPR012677">
    <property type="entry name" value="Nucleotide-bd_a/b_plait_sf"/>
</dbReference>
<dbReference type="PANTHER" id="PTHR47640:SF11">
    <property type="entry name" value="RNA-BINDING PROTEIN 42"/>
    <property type="match status" value="1"/>
</dbReference>
<dbReference type="EMBL" id="CP086714">
    <property type="protein sequence ID" value="WOO76794.1"/>
    <property type="molecule type" value="Genomic_DNA"/>
</dbReference>
<dbReference type="GeneID" id="87803670"/>
<sequence>MFAADPVKYYAQQGGYDAGADASSYGPAASSSSYGAGSSSAASSQVQYDANGYRIHAGGTSTGGAGAPQLLDAELLQQSSVYVPGAEVPKTTGKAKTQVPVGRRDTVIRKAGGRVWEDATLVEWDPKWYRLFVGDVSNDVSERTLDDAFSKYPSYCKCKVVRDRLSQKAKYGFIAFKDPEDFLRAWKEMDGKYVGNRPIRLSKIKEDKYGGIDTTTISVRKAKELDKIRRNKGKPSNGRPVAW</sequence>